<feature type="domain" description="Inactive STAND" evidence="1">
    <location>
        <begin position="24"/>
        <end position="146"/>
    </location>
</feature>
<name>A0A644SJR8_9ZZZZ</name>
<evidence type="ECO:0000313" key="2">
    <source>
        <dbReference type="EMBL" id="MPL54940.1"/>
    </source>
</evidence>
<dbReference type="Gene3D" id="3.40.50.300">
    <property type="entry name" value="P-loop containing nucleotide triphosphate hydrolases"/>
    <property type="match status" value="1"/>
</dbReference>
<organism evidence="2">
    <name type="scientific">bioreactor metagenome</name>
    <dbReference type="NCBI Taxonomy" id="1076179"/>
    <lineage>
        <taxon>unclassified sequences</taxon>
        <taxon>metagenomes</taxon>
        <taxon>ecological metagenomes</taxon>
    </lineage>
</organism>
<dbReference type="InterPro" id="IPR045475">
    <property type="entry name" value="iSTAND"/>
</dbReference>
<protein>
    <recommendedName>
        <fullName evidence="1">Inactive STAND domain-containing protein</fullName>
    </recommendedName>
</protein>
<dbReference type="SUPFAM" id="SSF52540">
    <property type="entry name" value="P-loop containing nucleoside triphosphate hydrolases"/>
    <property type="match status" value="1"/>
</dbReference>
<gene>
    <name evidence="2" type="ORF">SDC9_00406</name>
</gene>
<sequence length="208" mass="23747">MANDFFSVTELENTKFKVMEFEGKWLESFGKPEAKGVWIIYGESFHGKSSFMTQLAKYLTGFVKHKVLINSLEEGKSHSLKLNIQRAALGTVADKILLGNRQPIEAVKNRLKSRRSPEIIFTDSIQYTDLNKKTYHQLRDEFSSKLWVFISQADGKEPRGALAKHVRFDADVKIRVEGYKAFVESRYGGGKVFIIDAERAAAYWGEIE</sequence>
<proteinExistence type="predicted"/>
<evidence type="ECO:0000259" key="1">
    <source>
        <dbReference type="Pfam" id="PF19995"/>
    </source>
</evidence>
<dbReference type="Pfam" id="PF19995">
    <property type="entry name" value="iSTAND"/>
    <property type="match status" value="1"/>
</dbReference>
<reference evidence="2" key="1">
    <citation type="submission" date="2019-08" db="EMBL/GenBank/DDBJ databases">
        <authorList>
            <person name="Kucharzyk K."/>
            <person name="Murdoch R.W."/>
            <person name="Higgins S."/>
            <person name="Loffler F."/>
        </authorList>
    </citation>
    <scope>NUCLEOTIDE SEQUENCE</scope>
</reference>
<dbReference type="EMBL" id="VSSQ01000001">
    <property type="protein sequence ID" value="MPL54940.1"/>
    <property type="molecule type" value="Genomic_DNA"/>
</dbReference>
<dbReference type="InterPro" id="IPR027417">
    <property type="entry name" value="P-loop_NTPase"/>
</dbReference>
<comment type="caution">
    <text evidence="2">The sequence shown here is derived from an EMBL/GenBank/DDBJ whole genome shotgun (WGS) entry which is preliminary data.</text>
</comment>
<dbReference type="AlphaFoldDB" id="A0A644SJR8"/>
<accession>A0A644SJR8</accession>